<keyword evidence="1" id="KW-0812">Transmembrane</keyword>
<evidence type="ECO:0000313" key="4">
    <source>
        <dbReference type="Proteomes" id="UP001336250"/>
    </source>
</evidence>
<dbReference type="SUPFAM" id="SSF53474">
    <property type="entry name" value="alpha/beta-Hydrolases"/>
    <property type="match status" value="1"/>
</dbReference>
<proteinExistence type="predicted"/>
<organism evidence="3 4">
    <name type="scientific">Aquincola agrisoli</name>
    <dbReference type="NCBI Taxonomy" id="3119538"/>
    <lineage>
        <taxon>Bacteria</taxon>
        <taxon>Pseudomonadati</taxon>
        <taxon>Pseudomonadota</taxon>
        <taxon>Betaproteobacteria</taxon>
        <taxon>Burkholderiales</taxon>
        <taxon>Sphaerotilaceae</taxon>
        <taxon>Aquincola</taxon>
    </lineage>
</organism>
<dbReference type="EMBL" id="JAZIBG010000028">
    <property type="protein sequence ID" value="MEF7615024.1"/>
    <property type="molecule type" value="Genomic_DNA"/>
</dbReference>
<feature type="transmembrane region" description="Helical" evidence="1">
    <location>
        <begin position="31"/>
        <end position="55"/>
    </location>
</feature>
<reference evidence="3 4" key="1">
    <citation type="submission" date="2024-02" db="EMBL/GenBank/DDBJ databases">
        <title>Genome sequence of Aquincola sp. MAHUQ-54.</title>
        <authorList>
            <person name="Huq M.A."/>
        </authorList>
    </citation>
    <scope>NUCLEOTIDE SEQUENCE [LARGE SCALE GENOMIC DNA]</scope>
    <source>
        <strain evidence="3 4">MAHUQ-54</strain>
    </source>
</reference>
<protein>
    <submittedName>
        <fullName evidence="3">Alpha/beta fold hydrolase</fullName>
    </submittedName>
</protein>
<feature type="domain" description="AB hydrolase-1" evidence="2">
    <location>
        <begin position="112"/>
        <end position="305"/>
    </location>
</feature>
<dbReference type="InterPro" id="IPR000073">
    <property type="entry name" value="AB_hydrolase_1"/>
</dbReference>
<dbReference type="PANTHER" id="PTHR37946:SF1">
    <property type="entry name" value="SLL1969 PROTEIN"/>
    <property type="match status" value="1"/>
</dbReference>
<dbReference type="AlphaFoldDB" id="A0AAW9Q6V8"/>
<gene>
    <name evidence="3" type="ORF">V4F39_13970</name>
</gene>
<dbReference type="GO" id="GO:0016787">
    <property type="term" value="F:hydrolase activity"/>
    <property type="evidence" value="ECO:0007669"/>
    <property type="project" value="UniProtKB-KW"/>
</dbReference>
<sequence>MLARLQRAMVFTLLALAAAWNAWWLPQERWLLALAGSLLIALPHAPVLALEFLLLRRVHRDGEVPRASGRALFAAWRHEVVADVVVFGWRQPFRSRAEADHLPADAQGRRAVLLVHGFICNRAAWNPWMRRLRAAGCPFVAVDLEPVFAPIESYVPIIEAAVQRLTRATGRRPLVVAHSMGGLAVRAWLAGAAPAPGGEAGAAMDPVDARTAGVVTIGSPHHGTWLARFGTTVNTRQMRLGGDWVEALRRREPAARYRRFTCWHSHCDNVVFPASTSRLPGADNRHVPGMAHLQMLSHPAVFADVLRRLQAPGG</sequence>
<keyword evidence="3" id="KW-0378">Hydrolase</keyword>
<dbReference type="PANTHER" id="PTHR37946">
    <property type="entry name" value="SLL1969 PROTEIN"/>
    <property type="match status" value="1"/>
</dbReference>
<comment type="caution">
    <text evidence="3">The sequence shown here is derived from an EMBL/GenBank/DDBJ whole genome shotgun (WGS) entry which is preliminary data.</text>
</comment>
<dbReference type="Pfam" id="PF12697">
    <property type="entry name" value="Abhydrolase_6"/>
    <property type="match status" value="1"/>
</dbReference>
<evidence type="ECO:0000313" key="3">
    <source>
        <dbReference type="EMBL" id="MEF7615024.1"/>
    </source>
</evidence>
<name>A0AAW9Q6V8_9BURK</name>
<keyword evidence="1" id="KW-0472">Membrane</keyword>
<dbReference type="RefSeq" id="WP_332290127.1">
    <property type="nucleotide sequence ID" value="NZ_JAZIBG010000028.1"/>
</dbReference>
<dbReference type="Gene3D" id="3.40.50.1820">
    <property type="entry name" value="alpha/beta hydrolase"/>
    <property type="match status" value="1"/>
</dbReference>
<dbReference type="InterPro" id="IPR029058">
    <property type="entry name" value="AB_hydrolase_fold"/>
</dbReference>
<keyword evidence="4" id="KW-1185">Reference proteome</keyword>
<keyword evidence="1" id="KW-1133">Transmembrane helix</keyword>
<dbReference type="Proteomes" id="UP001336250">
    <property type="component" value="Unassembled WGS sequence"/>
</dbReference>
<accession>A0AAW9Q6V8</accession>
<evidence type="ECO:0000256" key="1">
    <source>
        <dbReference type="SAM" id="Phobius"/>
    </source>
</evidence>
<evidence type="ECO:0000259" key="2">
    <source>
        <dbReference type="Pfam" id="PF12697"/>
    </source>
</evidence>